<name>A0A061R7B1_9CHLO</name>
<dbReference type="EMBL" id="GBEZ01020081">
    <property type="protein sequence ID" value="JAC66555.1"/>
    <property type="molecule type" value="Transcribed_RNA"/>
</dbReference>
<accession>A0A061R7B1</accession>
<evidence type="ECO:0000313" key="1">
    <source>
        <dbReference type="EMBL" id="JAC66555.1"/>
    </source>
</evidence>
<proteinExistence type="predicted"/>
<dbReference type="AlphaFoldDB" id="A0A061R7B1"/>
<gene>
    <name evidence="1" type="ORF">TSPGSL018_13370</name>
</gene>
<protein>
    <submittedName>
        <fullName evidence="1">Uncharacterized protein</fullName>
    </submittedName>
</protein>
<feature type="non-terminal residue" evidence="1">
    <location>
        <position position="1"/>
    </location>
</feature>
<organism evidence="1">
    <name type="scientific">Tetraselmis sp. GSL018</name>
    <dbReference type="NCBI Taxonomy" id="582737"/>
    <lineage>
        <taxon>Eukaryota</taxon>
        <taxon>Viridiplantae</taxon>
        <taxon>Chlorophyta</taxon>
        <taxon>core chlorophytes</taxon>
        <taxon>Chlorodendrophyceae</taxon>
        <taxon>Chlorodendrales</taxon>
        <taxon>Chlorodendraceae</taxon>
        <taxon>Tetraselmis</taxon>
    </lineage>
</organism>
<sequence length="35" mass="3915">TIYRQLEHSTIVPAAGNQTCIQDFQCKAPVRAKLI</sequence>
<reference evidence="1" key="1">
    <citation type="submission" date="2014-05" db="EMBL/GenBank/DDBJ databases">
        <title>The transcriptome of the halophilic microalga Tetraselmis sp. GSL018 isolated from the Great Salt Lake, Utah.</title>
        <authorList>
            <person name="Jinkerson R.E."/>
            <person name="D'Adamo S."/>
            <person name="Posewitz M.C."/>
        </authorList>
    </citation>
    <scope>NUCLEOTIDE SEQUENCE</scope>
    <source>
        <strain evidence="1">GSL018</strain>
    </source>
</reference>